<dbReference type="PANTHER" id="PTHR10353">
    <property type="entry name" value="GLYCOSYL HYDROLASE"/>
    <property type="match status" value="1"/>
</dbReference>
<evidence type="ECO:0000256" key="4">
    <source>
        <dbReference type="RuleBase" id="RU003690"/>
    </source>
</evidence>
<organism evidence="6">
    <name type="scientific">Rhizopus reflexus</name>
    <dbReference type="NCBI Taxonomy" id="219329"/>
    <lineage>
        <taxon>Eukaryota</taxon>
        <taxon>Fungi</taxon>
        <taxon>Fungi incertae sedis</taxon>
        <taxon>Mucoromycota</taxon>
        <taxon>Mucoromycotina</taxon>
        <taxon>Mucoromycetes</taxon>
        <taxon>Mucorales</taxon>
        <taxon>Mucorineae</taxon>
        <taxon>Rhizopodaceae</taxon>
        <taxon>Rhizopus</taxon>
    </lineage>
</organism>
<dbReference type="PANTHER" id="PTHR10353:SF36">
    <property type="entry name" value="LP05116P"/>
    <property type="match status" value="1"/>
</dbReference>
<feature type="compositionally biased region" description="Low complexity" evidence="5">
    <location>
        <begin position="407"/>
        <end position="422"/>
    </location>
</feature>
<sequence>MCPEDYQWGSAKAYYDIEGRVDQRGRGYSIVDTFCAQPGKYADASSGWTALDAYNRLAGDILLSSLGCKSVRFSDSSRILEGGTGDAVNCAGIHHYLKKYVDDYLSAGSTPFLTLFHLDLLHVAYGPLLNCHEFCLDFSNDARVMCRASPKSRWNVPLCSAYPKYGSASFRPGRTSTSEGPWTCGHNILVAHGRRVKGYRDDSKPRSGDAQYGIRLNGDFHYPVDAADRADLEFTCWFAPLGDYCAAMRKILGDELPLFTPVEAALVGLNDAYGMSHYTSSYIYHRSIPARADDQVGAVDSLFTTKQGTCIAPEDQLPVPALRPSAAAFRCFLVVTSEYASRHYCLTRNGSSIEGESQLPTEIKDLEAEVKIYNELIRAVVTAVVLDAVNVDFAFGYQYVDSEIGQSRSPSKSTKSLSPSFSELIEAA</sequence>
<dbReference type="GO" id="GO:0005975">
    <property type="term" value="P:carbohydrate metabolic process"/>
    <property type="evidence" value="ECO:0007669"/>
    <property type="project" value="InterPro"/>
</dbReference>
<accession>K9JYR0</accession>
<keyword evidence="3" id="KW-0326">Glycosidase</keyword>
<proteinExistence type="evidence at transcript level"/>
<gene>
    <name evidence="6" type="primary">BGII</name>
</gene>
<evidence type="ECO:0000256" key="1">
    <source>
        <dbReference type="ARBA" id="ARBA00010838"/>
    </source>
</evidence>
<dbReference type="InterPro" id="IPR001360">
    <property type="entry name" value="Glyco_hydro_1"/>
</dbReference>
<comment type="similarity">
    <text evidence="1 4">Belongs to the glycosyl hydrolase 1 family.</text>
</comment>
<protein>
    <submittedName>
        <fullName evidence="6">Beta-glucosidase II</fullName>
    </submittedName>
</protein>
<reference evidence="6" key="1">
    <citation type="submission" date="2010-09" db="EMBL/GenBank/DDBJ databases">
        <title>Two B-Glucosidase Genes Were Isolated from the Library of Rhizopus stolonifer var. reflexus And Expressed in Pichia pastoris.</title>
        <authorList>
            <person name="Tang B."/>
            <person name="Ding L."/>
            <person name="Zhang Q."/>
            <person name="Tang W."/>
            <person name="Pan H."/>
        </authorList>
    </citation>
    <scope>NUCLEOTIDE SEQUENCE</scope>
</reference>
<dbReference type="EMBL" id="HQ222599">
    <property type="protein sequence ID" value="AEB52305.1"/>
    <property type="molecule type" value="mRNA"/>
</dbReference>
<name>K9JYR0_9FUNG</name>
<dbReference type="Gene3D" id="3.20.20.80">
    <property type="entry name" value="Glycosidases"/>
    <property type="match status" value="1"/>
</dbReference>
<evidence type="ECO:0000256" key="3">
    <source>
        <dbReference type="ARBA" id="ARBA00023295"/>
    </source>
</evidence>
<dbReference type="SUPFAM" id="SSF51445">
    <property type="entry name" value="(Trans)glycosidases"/>
    <property type="match status" value="1"/>
</dbReference>
<dbReference type="Pfam" id="PF00232">
    <property type="entry name" value="Glyco_hydro_1"/>
    <property type="match status" value="1"/>
</dbReference>
<dbReference type="GO" id="GO:0008422">
    <property type="term" value="F:beta-glucosidase activity"/>
    <property type="evidence" value="ECO:0007669"/>
    <property type="project" value="TreeGrafter"/>
</dbReference>
<dbReference type="AlphaFoldDB" id="K9JYR0"/>
<evidence type="ECO:0000313" key="6">
    <source>
        <dbReference type="EMBL" id="AEB52305.1"/>
    </source>
</evidence>
<dbReference type="InterPro" id="IPR017853">
    <property type="entry name" value="GH"/>
</dbReference>
<evidence type="ECO:0000256" key="2">
    <source>
        <dbReference type="ARBA" id="ARBA00022801"/>
    </source>
</evidence>
<keyword evidence="2" id="KW-0378">Hydrolase</keyword>
<evidence type="ECO:0000256" key="5">
    <source>
        <dbReference type="SAM" id="MobiDB-lite"/>
    </source>
</evidence>
<feature type="region of interest" description="Disordered" evidence="5">
    <location>
        <begin position="405"/>
        <end position="428"/>
    </location>
</feature>